<keyword evidence="2" id="KW-0238">DNA-binding</keyword>
<dbReference type="SUPFAM" id="SSF55073">
    <property type="entry name" value="Nucleotide cyclase"/>
    <property type="match status" value="1"/>
</dbReference>
<dbReference type="PANTHER" id="PTHR43280">
    <property type="entry name" value="ARAC-FAMILY TRANSCRIPTIONAL REGULATOR"/>
    <property type="match status" value="1"/>
</dbReference>
<keyword evidence="1" id="KW-0805">Transcription regulation</keyword>
<dbReference type="SMART" id="SM00342">
    <property type="entry name" value="HTH_ARAC"/>
    <property type="match status" value="1"/>
</dbReference>
<dbReference type="InterPro" id="IPR020449">
    <property type="entry name" value="Tscrpt_reg_AraC-type_HTH"/>
</dbReference>
<dbReference type="Pfam" id="PF14026">
    <property type="entry name" value="SCO4226-like"/>
    <property type="match status" value="1"/>
</dbReference>
<protein>
    <submittedName>
        <fullName evidence="5">Transcriptional regulator, AraC family</fullName>
    </submittedName>
</protein>
<dbReference type="Proteomes" id="UP000190339">
    <property type="component" value="Unassembled WGS sequence"/>
</dbReference>
<dbReference type="Gene3D" id="1.10.10.60">
    <property type="entry name" value="Homeodomain-like"/>
    <property type="match status" value="1"/>
</dbReference>
<evidence type="ECO:0000259" key="4">
    <source>
        <dbReference type="PROSITE" id="PS01124"/>
    </source>
</evidence>
<dbReference type="PANTHER" id="PTHR43280:SF2">
    <property type="entry name" value="HTH-TYPE TRANSCRIPTIONAL REGULATOR EXSA"/>
    <property type="match status" value="1"/>
</dbReference>
<dbReference type="InterPro" id="IPR025336">
    <property type="entry name" value="SCO4226-like"/>
</dbReference>
<dbReference type="GO" id="GO:0003700">
    <property type="term" value="F:DNA-binding transcription factor activity"/>
    <property type="evidence" value="ECO:0007669"/>
    <property type="project" value="InterPro"/>
</dbReference>
<dbReference type="Gene3D" id="3.30.70.1230">
    <property type="entry name" value="Nucleotide cyclase"/>
    <property type="match status" value="1"/>
</dbReference>
<dbReference type="RefSeq" id="WP_079513430.1">
    <property type="nucleotide sequence ID" value="NZ_FUYL01000010.1"/>
</dbReference>
<sequence>MPIYMDRHDVAEEVTAEIVATIHKEDLRIQHQYCCKGLTYWYDDIRKTAFCLVEAPNKEAITEMHAQAHGEVPNTIIEVDASIVESFLGRIEDPTKSQKTELNIVNDPAFRILVVLQLFENELTTVPDNKLFTLIKTITEKNEGRLIKNSSNYLLISFTSTTKAINASLSIKKVFSDSNSNTKQLCIGVSAGVPVTKEHGFFEETIKTAKRLTAISKQQIVITSEVKELFESENQNLRLSTNEIKTLPIQEEQFLNSLMNYLDSEWQNPDLGVEKFCSHLGLSTSQLYRKTKSILHTSTNNLIQEHRLEKALEFLRRKNKTISEIAFETGFNSAAYFTKCFHKKYGVSPSSFMKNA</sequence>
<organism evidence="5 6">
    <name type="scientific">Maribacter arcticus</name>
    <dbReference type="NCBI Taxonomy" id="561365"/>
    <lineage>
        <taxon>Bacteria</taxon>
        <taxon>Pseudomonadati</taxon>
        <taxon>Bacteroidota</taxon>
        <taxon>Flavobacteriia</taxon>
        <taxon>Flavobacteriales</taxon>
        <taxon>Flavobacteriaceae</taxon>
        <taxon>Maribacter</taxon>
    </lineage>
</organism>
<dbReference type="AlphaFoldDB" id="A0A1T5DNW4"/>
<dbReference type="InterPro" id="IPR029787">
    <property type="entry name" value="Nucleotide_cyclase"/>
</dbReference>
<dbReference type="InterPro" id="IPR018060">
    <property type="entry name" value="HTH_AraC"/>
</dbReference>
<evidence type="ECO:0000313" key="6">
    <source>
        <dbReference type="Proteomes" id="UP000190339"/>
    </source>
</evidence>
<dbReference type="Pfam" id="PF12833">
    <property type="entry name" value="HTH_18"/>
    <property type="match status" value="1"/>
</dbReference>
<dbReference type="EMBL" id="FUYL01000010">
    <property type="protein sequence ID" value="SKB73326.1"/>
    <property type="molecule type" value="Genomic_DNA"/>
</dbReference>
<dbReference type="InterPro" id="IPR009057">
    <property type="entry name" value="Homeodomain-like_sf"/>
</dbReference>
<evidence type="ECO:0000256" key="2">
    <source>
        <dbReference type="ARBA" id="ARBA00023125"/>
    </source>
</evidence>
<reference evidence="6" key="1">
    <citation type="submission" date="2017-02" db="EMBL/GenBank/DDBJ databases">
        <authorList>
            <person name="Varghese N."/>
            <person name="Submissions S."/>
        </authorList>
    </citation>
    <scope>NUCLEOTIDE SEQUENCE [LARGE SCALE GENOMIC DNA]</scope>
    <source>
        <strain evidence="6">DSM 23546</strain>
    </source>
</reference>
<evidence type="ECO:0000256" key="1">
    <source>
        <dbReference type="ARBA" id="ARBA00023015"/>
    </source>
</evidence>
<keyword evidence="3" id="KW-0804">Transcription</keyword>
<gene>
    <name evidence="5" type="ORF">SAMN05660866_03011</name>
</gene>
<dbReference type="PROSITE" id="PS01124">
    <property type="entry name" value="HTH_ARAC_FAMILY_2"/>
    <property type="match status" value="1"/>
</dbReference>
<accession>A0A1T5DNW4</accession>
<feature type="domain" description="HTH araC/xylS-type" evidence="4">
    <location>
        <begin position="256"/>
        <end position="355"/>
    </location>
</feature>
<dbReference type="GO" id="GO:0043565">
    <property type="term" value="F:sequence-specific DNA binding"/>
    <property type="evidence" value="ECO:0007669"/>
    <property type="project" value="InterPro"/>
</dbReference>
<dbReference type="OrthoDB" id="135231at2"/>
<dbReference type="InterPro" id="IPR042557">
    <property type="entry name" value="SCO4226"/>
</dbReference>
<keyword evidence="6" id="KW-1185">Reference proteome</keyword>
<proteinExistence type="predicted"/>
<dbReference type="STRING" id="561365.SAMN05660866_03011"/>
<dbReference type="PRINTS" id="PR00032">
    <property type="entry name" value="HTHARAC"/>
</dbReference>
<evidence type="ECO:0000313" key="5">
    <source>
        <dbReference type="EMBL" id="SKB73326.1"/>
    </source>
</evidence>
<dbReference type="Gene3D" id="3.30.70.3090">
    <property type="entry name" value="ORF SCO4226, nickel-binding ferredoxin-like monomer"/>
    <property type="match status" value="1"/>
</dbReference>
<dbReference type="SUPFAM" id="SSF46689">
    <property type="entry name" value="Homeodomain-like"/>
    <property type="match status" value="1"/>
</dbReference>
<name>A0A1T5DNW4_9FLAO</name>
<evidence type="ECO:0000256" key="3">
    <source>
        <dbReference type="ARBA" id="ARBA00023163"/>
    </source>
</evidence>